<evidence type="ECO:0000313" key="1">
    <source>
        <dbReference type="EMBL" id="ONK57303.1"/>
    </source>
</evidence>
<evidence type="ECO:0000313" key="2">
    <source>
        <dbReference type="Proteomes" id="UP000243459"/>
    </source>
</evidence>
<dbReference type="EMBL" id="CM007390">
    <property type="protein sequence ID" value="ONK57303.1"/>
    <property type="molecule type" value="Genomic_DNA"/>
</dbReference>
<reference evidence="2" key="1">
    <citation type="journal article" date="2017" name="Nat. Commun.">
        <title>The asparagus genome sheds light on the origin and evolution of a young Y chromosome.</title>
        <authorList>
            <person name="Harkess A."/>
            <person name="Zhou J."/>
            <person name="Xu C."/>
            <person name="Bowers J.E."/>
            <person name="Van der Hulst R."/>
            <person name="Ayyampalayam S."/>
            <person name="Mercati F."/>
            <person name="Riccardi P."/>
            <person name="McKain M.R."/>
            <person name="Kakrana A."/>
            <person name="Tang H."/>
            <person name="Ray J."/>
            <person name="Groenendijk J."/>
            <person name="Arikit S."/>
            <person name="Mathioni S.M."/>
            <person name="Nakano M."/>
            <person name="Shan H."/>
            <person name="Telgmann-Rauber A."/>
            <person name="Kanno A."/>
            <person name="Yue Z."/>
            <person name="Chen H."/>
            <person name="Li W."/>
            <person name="Chen Y."/>
            <person name="Xu X."/>
            <person name="Zhang Y."/>
            <person name="Luo S."/>
            <person name="Chen H."/>
            <person name="Gao J."/>
            <person name="Mao Z."/>
            <person name="Pires J.C."/>
            <person name="Luo M."/>
            <person name="Kudrna D."/>
            <person name="Wing R.A."/>
            <person name="Meyers B.C."/>
            <person name="Yi K."/>
            <person name="Kong H."/>
            <person name="Lavrijsen P."/>
            <person name="Sunseri F."/>
            <person name="Falavigna A."/>
            <person name="Ye Y."/>
            <person name="Leebens-Mack J.H."/>
            <person name="Chen G."/>
        </authorList>
    </citation>
    <scope>NUCLEOTIDE SEQUENCE [LARGE SCALE GENOMIC DNA]</scope>
    <source>
        <strain evidence="2">cv. DH0086</strain>
    </source>
</reference>
<keyword evidence="2" id="KW-1185">Reference proteome</keyword>
<sequence length="59" mass="6684">MVFTQYWSVKVKPGEPCRVDPGRRRRIMVTQVRSALDLPTAVRLLGNNDDDSIARVSLV</sequence>
<dbReference type="Gramene" id="ONK57303">
    <property type="protein sequence ID" value="ONK57303"/>
    <property type="gene ID" value="A4U43_C10F18680"/>
</dbReference>
<organism evidence="1 2">
    <name type="scientific">Asparagus officinalis</name>
    <name type="common">Garden asparagus</name>
    <dbReference type="NCBI Taxonomy" id="4686"/>
    <lineage>
        <taxon>Eukaryota</taxon>
        <taxon>Viridiplantae</taxon>
        <taxon>Streptophyta</taxon>
        <taxon>Embryophyta</taxon>
        <taxon>Tracheophyta</taxon>
        <taxon>Spermatophyta</taxon>
        <taxon>Magnoliopsida</taxon>
        <taxon>Liliopsida</taxon>
        <taxon>Asparagales</taxon>
        <taxon>Asparagaceae</taxon>
        <taxon>Asparagoideae</taxon>
        <taxon>Asparagus</taxon>
    </lineage>
</organism>
<name>A0A5P1E5N7_ASPOF</name>
<proteinExistence type="predicted"/>
<accession>A0A5P1E5N7</accession>
<protein>
    <submittedName>
        <fullName evidence="1">Uncharacterized protein</fullName>
    </submittedName>
</protein>
<dbReference type="AlphaFoldDB" id="A0A5P1E5N7"/>
<dbReference type="Proteomes" id="UP000243459">
    <property type="component" value="Chromosome 10"/>
</dbReference>
<gene>
    <name evidence="1" type="ORF">A4U43_C10F18680</name>
</gene>